<name>E8N457_ANATU</name>
<proteinExistence type="predicted"/>
<dbReference type="HOGENOM" id="CLU_1631949_0_0_0"/>
<organism evidence="1 2">
    <name type="scientific">Anaerolinea thermophila (strain DSM 14523 / JCM 11388 / NBRC 100420 / UNI-1)</name>
    <dbReference type="NCBI Taxonomy" id="926569"/>
    <lineage>
        <taxon>Bacteria</taxon>
        <taxon>Bacillati</taxon>
        <taxon>Chloroflexota</taxon>
        <taxon>Anaerolineae</taxon>
        <taxon>Anaerolineales</taxon>
        <taxon>Anaerolineaceae</taxon>
        <taxon>Anaerolinea</taxon>
    </lineage>
</organism>
<protein>
    <submittedName>
        <fullName evidence="1">Uncharacterized protein</fullName>
    </submittedName>
</protein>
<sequence>MMDFHWHLQWLELYLALSEYTFDLAQHSEFPSIREILNQLKEGNLEAFLLILQHPDERVRVHGVYTLQAFLEGCLPLQRLGYLKAFHSVPPLRYLPAFQDLQKQWEGEKKSATRSQAVKTPFSSTCRELPRSAGCICWMSIESFWILSLLPYFPGAKGEPHP</sequence>
<dbReference type="STRING" id="926569.ANT_11870"/>
<accession>E8N457</accession>
<dbReference type="AlphaFoldDB" id="E8N457"/>
<dbReference type="RefSeq" id="WP_013559609.1">
    <property type="nucleotide sequence ID" value="NC_014960.1"/>
</dbReference>
<dbReference type="Proteomes" id="UP000008922">
    <property type="component" value="Chromosome"/>
</dbReference>
<evidence type="ECO:0000313" key="1">
    <source>
        <dbReference type="EMBL" id="BAJ63221.1"/>
    </source>
</evidence>
<dbReference type="EMBL" id="AP012029">
    <property type="protein sequence ID" value="BAJ63221.1"/>
    <property type="molecule type" value="Genomic_DNA"/>
</dbReference>
<evidence type="ECO:0000313" key="2">
    <source>
        <dbReference type="Proteomes" id="UP000008922"/>
    </source>
</evidence>
<reference evidence="1 2" key="1">
    <citation type="submission" date="2010-12" db="EMBL/GenBank/DDBJ databases">
        <title>Whole genome sequence of Anaerolinea thermophila UNI-1.</title>
        <authorList>
            <person name="Narita-Yamada S."/>
            <person name="Kishi E."/>
            <person name="Watanabe Y."/>
            <person name="Takasaki K."/>
            <person name="Ankai A."/>
            <person name="Oguchi A."/>
            <person name="Fukui S."/>
            <person name="Takahashi M."/>
            <person name="Yashiro I."/>
            <person name="Hosoyama A."/>
            <person name="Sekiguchi Y."/>
            <person name="Hanada S."/>
            <person name="Fujita N."/>
        </authorList>
    </citation>
    <scope>NUCLEOTIDE SEQUENCE [LARGE SCALE GENOMIC DNA]</scope>
    <source>
        <strain evidence="2">DSM 14523 / JCM 11388 / NBRC 100420 / UNI-1</strain>
    </source>
</reference>
<dbReference type="InParanoid" id="E8N457"/>
<dbReference type="KEGG" id="atm:ANT_11870"/>
<keyword evidence="2" id="KW-1185">Reference proteome</keyword>
<gene>
    <name evidence="1" type="ordered locus">ANT_11870</name>
</gene>